<dbReference type="HAMAP" id="MF_01486">
    <property type="entry name" value="RecC"/>
    <property type="match status" value="1"/>
</dbReference>
<protein>
    <recommendedName>
        <fullName evidence="10">RecBCD enzyme subunit RecC</fullName>
    </recommendedName>
    <alternativeName>
        <fullName evidence="10">Exonuclease V subunit RecC</fullName>
        <shortName evidence="10">ExoV subunit RecC</shortName>
    </alternativeName>
    <alternativeName>
        <fullName evidence="10">Helicase/nuclease RecBCD subunit RecC</fullName>
    </alternativeName>
</protein>
<evidence type="ECO:0000256" key="9">
    <source>
        <dbReference type="ARBA" id="ARBA00023204"/>
    </source>
</evidence>
<evidence type="ECO:0000256" key="5">
    <source>
        <dbReference type="ARBA" id="ARBA00022806"/>
    </source>
</evidence>
<dbReference type="AlphaFoldDB" id="A0A6J4MPM5"/>
<dbReference type="GO" id="GO:0000724">
    <property type="term" value="P:double-strand break repair via homologous recombination"/>
    <property type="evidence" value="ECO:0007669"/>
    <property type="project" value="UniProtKB-UniRule"/>
</dbReference>
<keyword evidence="8 10" id="KW-0238">DNA-binding</keyword>
<dbReference type="InterPro" id="IPR027417">
    <property type="entry name" value="P-loop_NTPase"/>
</dbReference>
<evidence type="ECO:0000259" key="11">
    <source>
        <dbReference type="Pfam" id="PF17946"/>
    </source>
</evidence>
<evidence type="ECO:0000256" key="8">
    <source>
        <dbReference type="ARBA" id="ARBA00023125"/>
    </source>
</evidence>
<dbReference type="GO" id="GO:0008854">
    <property type="term" value="F:exodeoxyribonuclease V activity"/>
    <property type="evidence" value="ECO:0007669"/>
    <property type="project" value="InterPro"/>
</dbReference>
<reference evidence="12" key="1">
    <citation type="submission" date="2020-02" db="EMBL/GenBank/DDBJ databases">
        <authorList>
            <person name="Meier V. D."/>
        </authorList>
    </citation>
    <scope>NUCLEOTIDE SEQUENCE</scope>
    <source>
        <strain evidence="12">AVDCRST_MAG46</strain>
    </source>
</reference>
<name>A0A6J4MPM5_9ACTN</name>
<comment type="subunit">
    <text evidence="10">Heterotrimer of RecB, RecC and RecD. All subunits contribute to DNA-binding.</text>
</comment>
<accession>A0A6J4MPM5</accession>
<dbReference type="Gene3D" id="3.40.50.300">
    <property type="entry name" value="P-loop containing nucleotide triphosphate hydrolases"/>
    <property type="match status" value="2"/>
</dbReference>
<feature type="domain" description="RecC C-terminal" evidence="11">
    <location>
        <begin position="799"/>
        <end position="1020"/>
    </location>
</feature>
<evidence type="ECO:0000313" key="12">
    <source>
        <dbReference type="EMBL" id="CAA9362961.1"/>
    </source>
</evidence>
<dbReference type="InterPro" id="IPR006697">
    <property type="entry name" value="RecC"/>
</dbReference>
<evidence type="ECO:0000256" key="2">
    <source>
        <dbReference type="ARBA" id="ARBA00022741"/>
    </source>
</evidence>
<keyword evidence="9 10" id="KW-0234">DNA repair</keyword>
<dbReference type="InterPro" id="IPR011335">
    <property type="entry name" value="Restrct_endonuc-II-like"/>
</dbReference>
<comment type="function">
    <text evidence="10">A helicase/nuclease that prepares dsDNA breaks (DSB) for recombinational DNA repair. Binds to DSBs and unwinds DNA via a highly rapid and processive ATP-dependent bidirectional helicase activity. Unwinds dsDNA until it encounters a Chi (crossover hotspot instigator) sequence from the 3' direction. Cuts ssDNA a few nucleotides 3' to the Chi site. The properties and activities of the enzyme are changed at Chi. The Chi-altered holoenzyme produces a long 3'-ssDNA overhang and facilitates RecA-binding to the ssDNA for homologous DNA recombination and repair. Holoenzyme degrades any linearized DNA that is unable to undergo homologous recombination. In the holoenzyme this subunit recognizes the wild-type Chi sequence, and when added to isolated RecB increases its ATP-dependent helicase processivity.</text>
</comment>
<proteinExistence type="inferred from homology"/>
<evidence type="ECO:0000256" key="10">
    <source>
        <dbReference type="HAMAP-Rule" id="MF_01486"/>
    </source>
</evidence>
<dbReference type="GO" id="GO:0009338">
    <property type="term" value="C:exodeoxyribonuclease V complex"/>
    <property type="evidence" value="ECO:0007669"/>
    <property type="project" value="InterPro"/>
</dbReference>
<dbReference type="Gene3D" id="3.40.50.10930">
    <property type="match status" value="1"/>
</dbReference>
<evidence type="ECO:0000256" key="6">
    <source>
        <dbReference type="ARBA" id="ARBA00022839"/>
    </source>
</evidence>
<dbReference type="PIRSF" id="PIRSF000980">
    <property type="entry name" value="RecC"/>
    <property type="match status" value="1"/>
</dbReference>
<gene>
    <name evidence="10" type="primary">recC</name>
    <name evidence="12" type="ORF">AVDCRST_MAG46-3462</name>
</gene>
<keyword evidence="6 10" id="KW-0269">Exonuclease</keyword>
<dbReference type="SUPFAM" id="SSF52980">
    <property type="entry name" value="Restriction endonuclease-like"/>
    <property type="match status" value="1"/>
</dbReference>
<dbReference type="Pfam" id="PF04257">
    <property type="entry name" value="Exonuc_V_gamma"/>
    <property type="match status" value="1"/>
</dbReference>
<keyword evidence="3 10" id="KW-0227">DNA damage</keyword>
<dbReference type="EMBL" id="CADCUD010000241">
    <property type="protein sequence ID" value="CAA9362961.1"/>
    <property type="molecule type" value="Genomic_DNA"/>
</dbReference>
<dbReference type="InterPro" id="IPR041500">
    <property type="entry name" value="RecC_C"/>
</dbReference>
<organism evidence="12">
    <name type="scientific">uncultured Nocardioidaceae bacterium</name>
    <dbReference type="NCBI Taxonomy" id="253824"/>
    <lineage>
        <taxon>Bacteria</taxon>
        <taxon>Bacillati</taxon>
        <taxon>Actinomycetota</taxon>
        <taxon>Actinomycetes</taxon>
        <taxon>Propionibacteriales</taxon>
        <taxon>Nocardioidaceae</taxon>
        <taxon>environmental samples</taxon>
    </lineage>
</organism>
<dbReference type="Pfam" id="PF17946">
    <property type="entry name" value="RecC_C"/>
    <property type="match status" value="1"/>
</dbReference>
<keyword evidence="4 10" id="KW-0378">Hydrolase</keyword>
<dbReference type="PANTHER" id="PTHR30591">
    <property type="entry name" value="RECBCD ENZYME SUBUNIT RECC"/>
    <property type="match status" value="1"/>
</dbReference>
<evidence type="ECO:0000256" key="4">
    <source>
        <dbReference type="ARBA" id="ARBA00022801"/>
    </source>
</evidence>
<keyword evidence="5 10" id="KW-0347">Helicase</keyword>
<dbReference type="SUPFAM" id="SSF52540">
    <property type="entry name" value="P-loop containing nucleoside triphosphate hydrolases"/>
    <property type="match status" value="2"/>
</dbReference>
<dbReference type="Gene3D" id="1.10.10.160">
    <property type="match status" value="1"/>
</dbReference>
<comment type="miscellaneous">
    <text evidence="10">In the RecBCD complex, RecB has a slow 3'-5' helicase, an exonuclease activity and loads RecA onto ssDNA, RecD has a fast 5'-3' helicase activity, while RecC stimulates the ATPase and processivity of the RecB helicase and contributes to recognition of the Chi site.</text>
</comment>
<keyword evidence="7 10" id="KW-0067">ATP-binding</keyword>
<dbReference type="NCBIfam" id="TIGR01450">
    <property type="entry name" value="recC"/>
    <property type="match status" value="1"/>
</dbReference>
<dbReference type="PANTHER" id="PTHR30591:SF1">
    <property type="entry name" value="RECBCD ENZYME SUBUNIT RECC"/>
    <property type="match status" value="1"/>
</dbReference>
<dbReference type="GO" id="GO:0003677">
    <property type="term" value="F:DNA binding"/>
    <property type="evidence" value="ECO:0007669"/>
    <property type="project" value="UniProtKB-UniRule"/>
</dbReference>
<evidence type="ECO:0000256" key="7">
    <source>
        <dbReference type="ARBA" id="ARBA00022840"/>
    </source>
</evidence>
<evidence type="ECO:0000256" key="1">
    <source>
        <dbReference type="ARBA" id="ARBA00022722"/>
    </source>
</evidence>
<evidence type="ECO:0000256" key="3">
    <source>
        <dbReference type="ARBA" id="ARBA00022763"/>
    </source>
</evidence>
<comment type="similarity">
    <text evidence="10">Belongs to the RecC family.</text>
</comment>
<keyword evidence="2 10" id="KW-0547">Nucleotide-binding</keyword>
<dbReference type="Gene3D" id="1.10.10.990">
    <property type="match status" value="1"/>
</dbReference>
<keyword evidence="1 10" id="KW-0540">Nuclease</keyword>
<dbReference type="InterPro" id="IPR013986">
    <property type="entry name" value="DExx_box_DNA_helicase_dom_sf"/>
</dbReference>
<sequence>MSLHLHRSERADVLVEALAEVLDADVADPFALDVVAVPAKGVERWLSQRLAHTLGAVEDGAGVCANVRFPSPTALIADAVHAVAGEPDDADPWAPERMVWRLLEVIDACSGEDWCTALGRHLGNGPGRRFSSAQHVGRLFASYGEQRPELVREWHAGRDTDGAGSDLPEDLRWQAELWRRLRASIGSPSPAERLEEVCARITAEPGAVELPHRLSLFGPTRLTVDQVAVLGALAAHRDVHLWLPHPSPALWDRVPAVSLRPRRREDPSAQAPRHPLIASLGRDAREMQLLLPSDTDTHHRLVDVPTTLLGHVQADLRADTPPTQQVMLQRGDRSLQVHACHGRARQVEVLREVLLGLLAADPTLEPRDMLVMCPDVETYAPLISATFGLGDVDGTTVHPGHRLRVRLADRSLRQTNPLLATIARLLELADARVTASQLLDLAAFPPVRRRFRFDDDELERVRDWVTSAGVRWGLDAQHRAPFKMERVAQNTWEAGLDRVLTGVTMSEDQLRWLGLALPLDDVDSNDIDLAGRVAELVDRLEVALDRMRKEQSLIEWVDALDSGLAALTSVSDADAWQLNQARRELASVTAAAGDHAASARLGLGDVRSVLADRLRGRPTRAGFRTGNLTVCSMVPMRSVPHRVVCLLGLDDGVFPRTAGVDGDDVLGRDPLVGERDRRSEDRQLLLDAMLAAREHLVILHTGADERTNTLRPPAVPVGEILDVVDATARTVDGRPAREQVVVRHPLQPFDARNFVHGALVDGGPFSFDDAGLDGARAAALTRRPAEPFLSAPLPEPEPDALELEPLIRFLEHPVRGFCRQRLGVSAPEQGEELADSLTTGLAPLDKWAVGDRWLRWRLTGADVEACRQAEWRRGALPPGALGKAALDEIVAEAEPLLAAGADYRAGPARVIDVEVAIASDRLLTGTVGGVHDHTIARTVWSKLAAKHRLRGWVQLLALAAGPSGDWRAVSIGKGVKGPMRSVLLPDDDPIGVLRTLVDLHARGLREPLPLPLGASLAYAEMRFMGDDEEHALEKAAKAFVPFEAEDRDHRTVWGLHPRFDDVLEQDPSDEDQPVGVVEAESTRFGALACRLWLPLLAAETLERP</sequence>
<dbReference type="GO" id="GO:0005524">
    <property type="term" value="F:ATP binding"/>
    <property type="evidence" value="ECO:0007669"/>
    <property type="project" value="UniProtKB-UniRule"/>
</dbReference>
<dbReference type="GO" id="GO:0003678">
    <property type="term" value="F:DNA helicase activity"/>
    <property type="evidence" value="ECO:0007669"/>
    <property type="project" value="UniProtKB-UniRule"/>
</dbReference>